<dbReference type="Gene3D" id="1.20.1250.20">
    <property type="entry name" value="MFS general substrate transporter like domains"/>
    <property type="match status" value="1"/>
</dbReference>
<keyword evidence="2 5" id="KW-0812">Transmembrane</keyword>
<dbReference type="GO" id="GO:0015149">
    <property type="term" value="F:hexose transmembrane transporter activity"/>
    <property type="evidence" value="ECO:0007669"/>
    <property type="project" value="TreeGrafter"/>
</dbReference>
<dbReference type="InterPro" id="IPR005828">
    <property type="entry name" value="MFS_sugar_transport-like"/>
</dbReference>
<feature type="domain" description="Major facilitator superfamily (MFS) profile" evidence="6">
    <location>
        <begin position="1"/>
        <end position="245"/>
    </location>
</feature>
<dbReference type="PANTHER" id="PTHR23503:SF29">
    <property type="entry name" value="MAJOR FACILITATOR SUPERFAMILY (MFS) PROFILE DOMAIN-CONTAINING PROTEIN"/>
    <property type="match status" value="1"/>
</dbReference>
<dbReference type="PROSITE" id="PS50850">
    <property type="entry name" value="MFS"/>
    <property type="match status" value="1"/>
</dbReference>
<keyword evidence="4 5" id="KW-0472">Membrane</keyword>
<keyword evidence="8" id="KW-1185">Reference proteome</keyword>
<dbReference type="InterPro" id="IPR005829">
    <property type="entry name" value="Sugar_transporter_CS"/>
</dbReference>
<evidence type="ECO:0000256" key="5">
    <source>
        <dbReference type="SAM" id="Phobius"/>
    </source>
</evidence>
<evidence type="ECO:0000256" key="1">
    <source>
        <dbReference type="ARBA" id="ARBA00004141"/>
    </source>
</evidence>
<keyword evidence="3 5" id="KW-1133">Transmembrane helix</keyword>
<evidence type="ECO:0000256" key="2">
    <source>
        <dbReference type="ARBA" id="ARBA00022692"/>
    </source>
</evidence>
<dbReference type="InterPro" id="IPR036259">
    <property type="entry name" value="MFS_trans_sf"/>
</dbReference>
<feature type="transmembrane region" description="Helical" evidence="5">
    <location>
        <begin position="194"/>
        <end position="212"/>
    </location>
</feature>
<sequence>NMIHSGRLASSIATAVAFQSIILYLQEFPPTEKRGTTSYMSDVVFSLFAFICMSLGTKELLGDRLPVLMTVQIGLCVLSCCLTLRLHESPKFLLININDESAARDSIRIFHGDKDDESIEAFIEELKKEGHEEIEHASSMKDVITIFTEPALRKTMLLGLAAVQMVVPMWTFLFNSTDLLLDMNASKFISQWTSSAMIVCYFIGSLLGGYLIDRVGRRTLFIPCSSIIVICVGAISLSFYLSHLV</sequence>
<accession>A0AAV5VH11</accession>
<gene>
    <name evidence="7" type="ORF">PFISCL1PPCAC_9314</name>
</gene>
<reference evidence="7" key="1">
    <citation type="submission" date="2023-10" db="EMBL/GenBank/DDBJ databases">
        <title>Genome assembly of Pristionchus species.</title>
        <authorList>
            <person name="Yoshida K."/>
            <person name="Sommer R.J."/>
        </authorList>
    </citation>
    <scope>NUCLEOTIDE SEQUENCE</scope>
    <source>
        <strain evidence="7">RS5133</strain>
    </source>
</reference>
<comment type="caution">
    <text evidence="7">The sequence shown here is derived from an EMBL/GenBank/DDBJ whole genome shotgun (WGS) entry which is preliminary data.</text>
</comment>
<protein>
    <recommendedName>
        <fullName evidence="6">Major facilitator superfamily (MFS) profile domain-containing protein</fullName>
    </recommendedName>
</protein>
<feature type="non-terminal residue" evidence="7">
    <location>
        <position position="1"/>
    </location>
</feature>
<feature type="transmembrane region" description="Helical" evidence="5">
    <location>
        <begin position="156"/>
        <end position="174"/>
    </location>
</feature>
<evidence type="ECO:0000256" key="4">
    <source>
        <dbReference type="ARBA" id="ARBA00023136"/>
    </source>
</evidence>
<dbReference type="EMBL" id="BTSY01000003">
    <property type="protein sequence ID" value="GMT18017.1"/>
    <property type="molecule type" value="Genomic_DNA"/>
</dbReference>
<dbReference type="InterPro" id="IPR045263">
    <property type="entry name" value="GLUT"/>
</dbReference>
<dbReference type="SUPFAM" id="SSF103473">
    <property type="entry name" value="MFS general substrate transporter"/>
    <property type="match status" value="1"/>
</dbReference>
<comment type="subcellular location">
    <subcellularLocation>
        <location evidence="1">Membrane</location>
        <topology evidence="1">Multi-pass membrane protein</topology>
    </subcellularLocation>
</comment>
<evidence type="ECO:0000313" key="7">
    <source>
        <dbReference type="EMBL" id="GMT18017.1"/>
    </source>
</evidence>
<proteinExistence type="predicted"/>
<feature type="non-terminal residue" evidence="7">
    <location>
        <position position="245"/>
    </location>
</feature>
<evidence type="ECO:0000313" key="8">
    <source>
        <dbReference type="Proteomes" id="UP001432322"/>
    </source>
</evidence>
<dbReference type="AlphaFoldDB" id="A0AAV5VH11"/>
<name>A0AAV5VH11_9BILA</name>
<dbReference type="Pfam" id="PF00083">
    <property type="entry name" value="Sugar_tr"/>
    <property type="match status" value="1"/>
</dbReference>
<feature type="transmembrane region" description="Helical" evidence="5">
    <location>
        <begin position="219"/>
        <end position="241"/>
    </location>
</feature>
<organism evidence="7 8">
    <name type="scientific">Pristionchus fissidentatus</name>
    <dbReference type="NCBI Taxonomy" id="1538716"/>
    <lineage>
        <taxon>Eukaryota</taxon>
        <taxon>Metazoa</taxon>
        <taxon>Ecdysozoa</taxon>
        <taxon>Nematoda</taxon>
        <taxon>Chromadorea</taxon>
        <taxon>Rhabditida</taxon>
        <taxon>Rhabditina</taxon>
        <taxon>Diplogasteromorpha</taxon>
        <taxon>Diplogasteroidea</taxon>
        <taxon>Neodiplogasteridae</taxon>
        <taxon>Pristionchus</taxon>
    </lineage>
</organism>
<evidence type="ECO:0000256" key="3">
    <source>
        <dbReference type="ARBA" id="ARBA00022989"/>
    </source>
</evidence>
<evidence type="ECO:0000259" key="6">
    <source>
        <dbReference type="PROSITE" id="PS50850"/>
    </source>
</evidence>
<dbReference type="GO" id="GO:0016020">
    <property type="term" value="C:membrane"/>
    <property type="evidence" value="ECO:0007669"/>
    <property type="project" value="UniProtKB-SubCell"/>
</dbReference>
<dbReference type="Proteomes" id="UP001432322">
    <property type="component" value="Unassembled WGS sequence"/>
</dbReference>
<dbReference type="PROSITE" id="PS00216">
    <property type="entry name" value="SUGAR_TRANSPORT_1"/>
    <property type="match status" value="1"/>
</dbReference>
<dbReference type="InterPro" id="IPR020846">
    <property type="entry name" value="MFS_dom"/>
</dbReference>
<dbReference type="PANTHER" id="PTHR23503">
    <property type="entry name" value="SOLUTE CARRIER FAMILY 2"/>
    <property type="match status" value="1"/>
</dbReference>